<dbReference type="InterPro" id="IPR040079">
    <property type="entry name" value="Glutathione_S-Trfase"/>
</dbReference>
<dbReference type="Gene3D" id="3.40.30.10">
    <property type="entry name" value="Glutaredoxin"/>
    <property type="match status" value="1"/>
</dbReference>
<dbReference type="PANTHER" id="PTHR42673:SF4">
    <property type="entry name" value="MALEYLACETOACETATE ISOMERASE"/>
    <property type="match status" value="1"/>
</dbReference>
<protein>
    <submittedName>
        <fullName evidence="4">Maleylacetoacetate isomerase</fullName>
    </submittedName>
</protein>
<feature type="domain" description="GST N-terminal" evidence="2">
    <location>
        <begin position="6"/>
        <end position="88"/>
    </location>
</feature>
<dbReference type="SUPFAM" id="SSF47616">
    <property type="entry name" value="GST C-terminal domain-like"/>
    <property type="match status" value="1"/>
</dbReference>
<dbReference type="InterPro" id="IPR034333">
    <property type="entry name" value="GST_Zeta_N"/>
</dbReference>
<name>A0ABX5M0K1_9GAMM</name>
<dbReference type="Proteomes" id="UP000248090">
    <property type="component" value="Unassembled WGS sequence"/>
</dbReference>
<proteinExistence type="inferred from homology"/>
<dbReference type="InterPro" id="IPR036249">
    <property type="entry name" value="Thioredoxin-like_sf"/>
</dbReference>
<evidence type="ECO:0000313" key="5">
    <source>
        <dbReference type="Proteomes" id="UP000248090"/>
    </source>
</evidence>
<dbReference type="EMBL" id="LAPT01000055">
    <property type="protein sequence ID" value="PXF30973.1"/>
    <property type="molecule type" value="Genomic_DNA"/>
</dbReference>
<dbReference type="InterPro" id="IPR004045">
    <property type="entry name" value="Glutathione_S-Trfase_N"/>
</dbReference>
<evidence type="ECO:0000259" key="3">
    <source>
        <dbReference type="PROSITE" id="PS50405"/>
    </source>
</evidence>
<dbReference type="InterPro" id="IPR036282">
    <property type="entry name" value="Glutathione-S-Trfase_C_sf"/>
</dbReference>
<dbReference type="PANTHER" id="PTHR42673">
    <property type="entry name" value="MALEYLACETOACETATE ISOMERASE"/>
    <property type="match status" value="1"/>
</dbReference>
<accession>A0ABX5M0K1</accession>
<dbReference type="InterPro" id="IPR010987">
    <property type="entry name" value="Glutathione-S-Trfase_C-like"/>
</dbReference>
<dbReference type="NCBIfam" id="TIGR01262">
    <property type="entry name" value="maiA"/>
    <property type="match status" value="1"/>
</dbReference>
<dbReference type="CDD" id="cd03191">
    <property type="entry name" value="GST_C_Zeta"/>
    <property type="match status" value="1"/>
</dbReference>
<dbReference type="GO" id="GO:0016853">
    <property type="term" value="F:isomerase activity"/>
    <property type="evidence" value="ECO:0007669"/>
    <property type="project" value="UniProtKB-KW"/>
</dbReference>
<dbReference type="PROSITE" id="PS50404">
    <property type="entry name" value="GST_NTER"/>
    <property type="match status" value="1"/>
</dbReference>
<dbReference type="CDD" id="cd03042">
    <property type="entry name" value="GST_N_Zeta"/>
    <property type="match status" value="1"/>
</dbReference>
<reference evidence="4 5" key="1">
    <citation type="submission" date="2015-03" db="EMBL/GenBank/DDBJ databases">
        <authorList>
            <person name="Krishnan R."/>
            <person name="Midha S."/>
            <person name="Patil P.B."/>
            <person name="Rameshkumar N."/>
        </authorList>
    </citation>
    <scope>NUCLEOTIDE SEQUENCE [LARGE SCALE GENOMIC DNA]</scope>
    <source>
        <strain evidence="4 5">L1E11</strain>
    </source>
</reference>
<dbReference type="RefSeq" id="WP_110187541.1">
    <property type="nucleotide sequence ID" value="NZ_CP177354.1"/>
</dbReference>
<evidence type="ECO:0000259" key="2">
    <source>
        <dbReference type="PROSITE" id="PS50404"/>
    </source>
</evidence>
<dbReference type="Pfam" id="PF13409">
    <property type="entry name" value="GST_N_2"/>
    <property type="match status" value="1"/>
</dbReference>
<sequence>MQTVAADLELFSYFRSSTAYRLRIALNLKGIDYRITPINLLKGEQRSEAYLQVNPQGLVPALRLGDGRVLTQSMAILEWLEVTYPQAPLYPDDSWQQAQVRSLCMEISCDIHPLNNLRILKYLVGPLGRSDEEKTAWYHHWLHQGFRVLEAQLPDSTYAGGEQPNMVDVCLIPQLYNAYRFGLDMTSYPRMQNIYHHCNQLDAFIQAAPEQQPDAV</sequence>
<dbReference type="PROSITE" id="PS50405">
    <property type="entry name" value="GST_CTER"/>
    <property type="match status" value="1"/>
</dbReference>
<keyword evidence="5" id="KW-1185">Reference proteome</keyword>
<dbReference type="Gene3D" id="1.20.1050.10">
    <property type="match status" value="1"/>
</dbReference>
<gene>
    <name evidence="4" type="ORF">WH50_12050</name>
</gene>
<dbReference type="InterPro" id="IPR034330">
    <property type="entry name" value="GST_Zeta_C"/>
</dbReference>
<comment type="similarity">
    <text evidence="1">Belongs to the GST superfamily. Zeta family.</text>
</comment>
<keyword evidence="4" id="KW-0413">Isomerase</keyword>
<dbReference type="InterPro" id="IPR005955">
    <property type="entry name" value="GST_Zeta"/>
</dbReference>
<dbReference type="SFLD" id="SFLDS00019">
    <property type="entry name" value="Glutathione_Transferase_(cytos"/>
    <property type="match status" value="1"/>
</dbReference>
<comment type="caution">
    <text evidence="4">The sequence shown here is derived from an EMBL/GenBank/DDBJ whole genome shotgun (WGS) entry which is preliminary data.</text>
</comment>
<feature type="domain" description="GST C-terminal" evidence="3">
    <location>
        <begin position="93"/>
        <end position="216"/>
    </location>
</feature>
<organism evidence="4 5">
    <name type="scientific">Pokkaliibacter plantistimulans</name>
    <dbReference type="NCBI Taxonomy" id="1635171"/>
    <lineage>
        <taxon>Bacteria</taxon>
        <taxon>Pseudomonadati</taxon>
        <taxon>Pseudomonadota</taxon>
        <taxon>Gammaproteobacteria</taxon>
        <taxon>Oceanospirillales</taxon>
        <taxon>Balneatrichaceae</taxon>
        <taxon>Pokkaliibacter</taxon>
    </lineage>
</organism>
<evidence type="ECO:0000313" key="4">
    <source>
        <dbReference type="EMBL" id="PXF30973.1"/>
    </source>
</evidence>
<dbReference type="SUPFAM" id="SSF52833">
    <property type="entry name" value="Thioredoxin-like"/>
    <property type="match status" value="1"/>
</dbReference>
<dbReference type="SFLD" id="SFLDG00358">
    <property type="entry name" value="Main_(cytGST)"/>
    <property type="match status" value="1"/>
</dbReference>
<evidence type="ECO:0000256" key="1">
    <source>
        <dbReference type="ARBA" id="ARBA00010007"/>
    </source>
</evidence>